<comment type="caution">
    <text evidence="2">The sequence shown here is derived from an EMBL/GenBank/DDBJ whole genome shotgun (WGS) entry which is preliminary data.</text>
</comment>
<dbReference type="EMBL" id="JAAQPF010000354">
    <property type="protein sequence ID" value="KAF5705130.1"/>
    <property type="molecule type" value="Genomic_DNA"/>
</dbReference>
<reference evidence="2 3" key="1">
    <citation type="submission" date="2020-05" db="EMBL/GenBank/DDBJ databases">
        <title>Identification and distribution of gene clusters putatively required for synthesis of sphingolipid metabolism inhibitors in phylogenetically diverse species of the filamentous fungus Fusarium.</title>
        <authorList>
            <person name="Kim H.-S."/>
            <person name="Busman M."/>
            <person name="Brown D.W."/>
            <person name="Divon H."/>
            <person name="Uhlig S."/>
            <person name="Proctor R.H."/>
        </authorList>
    </citation>
    <scope>NUCLEOTIDE SEQUENCE [LARGE SCALE GENOMIC DNA]</scope>
    <source>
        <strain evidence="2 3">NRRL 26131</strain>
    </source>
</reference>
<dbReference type="AlphaFoldDB" id="A0A8H5Y5I9"/>
<protein>
    <recommendedName>
        <fullName evidence="1">2EXR domain-containing protein</fullName>
    </recommendedName>
</protein>
<dbReference type="PANTHER" id="PTHR35910">
    <property type="entry name" value="2EXR DOMAIN-CONTAINING PROTEIN"/>
    <property type="match status" value="1"/>
</dbReference>
<proteinExistence type="predicted"/>
<keyword evidence="3" id="KW-1185">Reference proteome</keyword>
<name>A0A8H5Y5I9_9HYPO</name>
<evidence type="ECO:0000313" key="2">
    <source>
        <dbReference type="EMBL" id="KAF5705130.1"/>
    </source>
</evidence>
<evidence type="ECO:0000313" key="3">
    <source>
        <dbReference type="Proteomes" id="UP000532311"/>
    </source>
</evidence>
<accession>A0A8H5Y5I9</accession>
<evidence type="ECO:0000259" key="1">
    <source>
        <dbReference type="Pfam" id="PF20150"/>
    </source>
</evidence>
<gene>
    <name evidence="2" type="ORF">FGLOB1_8161</name>
</gene>
<feature type="domain" description="2EXR" evidence="1">
    <location>
        <begin position="6"/>
        <end position="124"/>
    </location>
</feature>
<sequence>MEERTFPLFSQLPLELREQIWKMAMRPDKPGVQIFRVYDPEPDNPVHARDIMGFPVTGASQRRWSLPPCLSCPPRLALSLWNKYPDSTNGLSDHDISTYLIDSSLWTVCHESRSMMRRVFGVNDASNQRRLGSATAHYLSDSAPSWITIFPKNDLIVLQFDDMFKFNWIHLLDLLHTKAWSFGGVLNLGIEYDIEWGIFHSERELFHLASCSLFVNIWLIDHNLKRREGTPPQKDSVELEYENPVLHAPFYANDRKFLRVNLEQEDDCMDHWRYLKVLSEDYEDSSIHFANQLREEVWLLNRDNFLAPPRSVRLLGWDDI</sequence>
<dbReference type="Pfam" id="PF20150">
    <property type="entry name" value="2EXR"/>
    <property type="match status" value="1"/>
</dbReference>
<organism evidence="2 3">
    <name type="scientific">Fusarium globosum</name>
    <dbReference type="NCBI Taxonomy" id="78864"/>
    <lineage>
        <taxon>Eukaryota</taxon>
        <taxon>Fungi</taxon>
        <taxon>Dikarya</taxon>
        <taxon>Ascomycota</taxon>
        <taxon>Pezizomycotina</taxon>
        <taxon>Sordariomycetes</taxon>
        <taxon>Hypocreomycetidae</taxon>
        <taxon>Hypocreales</taxon>
        <taxon>Nectriaceae</taxon>
        <taxon>Fusarium</taxon>
        <taxon>Fusarium fujikuroi species complex</taxon>
    </lineage>
</organism>
<dbReference type="Proteomes" id="UP000532311">
    <property type="component" value="Unassembled WGS sequence"/>
</dbReference>
<dbReference type="PANTHER" id="PTHR35910:SF1">
    <property type="entry name" value="2EXR DOMAIN-CONTAINING PROTEIN"/>
    <property type="match status" value="1"/>
</dbReference>
<dbReference type="InterPro" id="IPR045518">
    <property type="entry name" value="2EXR"/>
</dbReference>